<evidence type="ECO:0000313" key="3">
    <source>
        <dbReference type="Proteomes" id="UP000053676"/>
    </source>
</evidence>
<feature type="non-terminal residue" evidence="2">
    <location>
        <position position="1"/>
    </location>
</feature>
<protein>
    <submittedName>
        <fullName evidence="2">Uncharacterized protein</fullName>
    </submittedName>
</protein>
<keyword evidence="3" id="KW-1185">Reference proteome</keyword>
<feature type="transmembrane region" description="Helical" evidence="1">
    <location>
        <begin position="76"/>
        <end position="102"/>
    </location>
</feature>
<proteinExistence type="predicted"/>
<organism evidence="2 3">
    <name type="scientific">Necator americanus</name>
    <name type="common">Human hookworm</name>
    <dbReference type="NCBI Taxonomy" id="51031"/>
    <lineage>
        <taxon>Eukaryota</taxon>
        <taxon>Metazoa</taxon>
        <taxon>Ecdysozoa</taxon>
        <taxon>Nematoda</taxon>
        <taxon>Chromadorea</taxon>
        <taxon>Rhabditida</taxon>
        <taxon>Rhabditina</taxon>
        <taxon>Rhabditomorpha</taxon>
        <taxon>Strongyloidea</taxon>
        <taxon>Ancylostomatidae</taxon>
        <taxon>Bunostominae</taxon>
        <taxon>Necator</taxon>
    </lineage>
</organism>
<sequence>VSEILYLSGGIFAFFLLSGISIAVSLCLIHSRALGRKQVKYLSPYIFSKLFRMLALGTFSVVILISPRLITTYFYASIYGMFECVAGAVALEVISLYAWTVFKTHSLHHDNKISFVVYAVGTPDTARAILIDFSIVTVVVH</sequence>
<dbReference type="AlphaFoldDB" id="W2TVM5"/>
<gene>
    <name evidence="2" type="ORF">NECAME_16911</name>
</gene>
<keyword evidence="1" id="KW-0812">Transmembrane</keyword>
<name>W2TVM5_NECAM</name>
<feature type="transmembrane region" description="Helical" evidence="1">
    <location>
        <begin position="50"/>
        <end position="70"/>
    </location>
</feature>
<accession>W2TVM5</accession>
<keyword evidence="1" id="KW-1133">Transmembrane helix</keyword>
<dbReference type="EMBL" id="KI657807">
    <property type="protein sequence ID" value="ETN85116.1"/>
    <property type="molecule type" value="Genomic_DNA"/>
</dbReference>
<dbReference type="OrthoDB" id="5786125at2759"/>
<evidence type="ECO:0000313" key="2">
    <source>
        <dbReference type="EMBL" id="ETN85116.1"/>
    </source>
</evidence>
<dbReference type="KEGG" id="nai:NECAME_16911"/>
<dbReference type="Proteomes" id="UP000053676">
    <property type="component" value="Unassembled WGS sequence"/>
</dbReference>
<feature type="transmembrane region" description="Helical" evidence="1">
    <location>
        <begin position="6"/>
        <end position="29"/>
    </location>
</feature>
<keyword evidence="1" id="KW-0472">Membrane</keyword>
<reference evidence="3" key="1">
    <citation type="journal article" date="2014" name="Nat. Genet.">
        <title>Genome of the human hookworm Necator americanus.</title>
        <authorList>
            <person name="Tang Y.T."/>
            <person name="Gao X."/>
            <person name="Rosa B.A."/>
            <person name="Abubucker S."/>
            <person name="Hallsworth-Pepin K."/>
            <person name="Martin J."/>
            <person name="Tyagi R."/>
            <person name="Heizer E."/>
            <person name="Zhang X."/>
            <person name="Bhonagiri-Palsikar V."/>
            <person name="Minx P."/>
            <person name="Warren W.C."/>
            <person name="Wang Q."/>
            <person name="Zhan B."/>
            <person name="Hotez P.J."/>
            <person name="Sternberg P.W."/>
            <person name="Dougall A."/>
            <person name="Gaze S.T."/>
            <person name="Mulvenna J."/>
            <person name="Sotillo J."/>
            <person name="Ranganathan S."/>
            <person name="Rabelo E.M."/>
            <person name="Wilson R.K."/>
            <person name="Felgner P.L."/>
            <person name="Bethony J."/>
            <person name="Hawdon J.M."/>
            <person name="Gasser R.B."/>
            <person name="Loukas A."/>
            <person name="Mitreva M."/>
        </authorList>
    </citation>
    <scope>NUCLEOTIDE SEQUENCE [LARGE SCALE GENOMIC DNA]</scope>
</reference>
<evidence type="ECO:0000256" key="1">
    <source>
        <dbReference type="SAM" id="Phobius"/>
    </source>
</evidence>